<dbReference type="GO" id="GO:0004067">
    <property type="term" value="F:asparaginase activity"/>
    <property type="evidence" value="ECO:0007669"/>
    <property type="project" value="UniProtKB-EC"/>
</dbReference>
<dbReference type="EC" id="3.5.1.1" evidence="2"/>
<keyword evidence="2" id="KW-0378">Hydrolase</keyword>
<organism evidence="2">
    <name type="scientific">bioreactor metagenome</name>
    <dbReference type="NCBI Taxonomy" id="1076179"/>
    <lineage>
        <taxon>unclassified sequences</taxon>
        <taxon>metagenomes</taxon>
        <taxon>ecological metagenomes</taxon>
    </lineage>
</organism>
<dbReference type="InterPro" id="IPR040919">
    <property type="entry name" value="Asparaginase_C"/>
</dbReference>
<dbReference type="SUPFAM" id="SSF53774">
    <property type="entry name" value="Glutaminase/Asparaginase"/>
    <property type="match status" value="1"/>
</dbReference>
<dbReference type="PROSITE" id="PS51732">
    <property type="entry name" value="ASN_GLN_ASE_3"/>
    <property type="match status" value="1"/>
</dbReference>
<evidence type="ECO:0000313" key="2">
    <source>
        <dbReference type="EMBL" id="MPM68485.1"/>
    </source>
</evidence>
<dbReference type="AlphaFoldDB" id="A0A645BT35"/>
<name>A0A645BT35_9ZZZZ</name>
<dbReference type="Pfam" id="PF17763">
    <property type="entry name" value="Asparaginase_C"/>
    <property type="match status" value="1"/>
</dbReference>
<dbReference type="PIRSF" id="PIRSF001220">
    <property type="entry name" value="L-ASNase_gatD"/>
    <property type="match status" value="1"/>
</dbReference>
<sequence length="118" mass="13479">MEPDVLDYIGEKYEGVVIESYGVGGLPFLDKRNFLEKLGDLTEKGKIVVVATQVMFEGSDMGVYEVGVRALKQFNVLQAYDMTIEAAITKLMWIMAQTKDFDEVKEKFYTRINEDSLY</sequence>
<dbReference type="PIRSF" id="PIRSF500176">
    <property type="entry name" value="L_ASNase"/>
    <property type="match status" value="1"/>
</dbReference>
<gene>
    <name evidence="2" type="primary">ansA_23</name>
    <name evidence="2" type="ORF">SDC9_115418</name>
</gene>
<dbReference type="InterPro" id="IPR027473">
    <property type="entry name" value="L-asparaginase_C"/>
</dbReference>
<dbReference type="EMBL" id="VSSQ01022282">
    <property type="protein sequence ID" value="MPM68485.1"/>
    <property type="molecule type" value="Genomic_DNA"/>
</dbReference>
<dbReference type="PANTHER" id="PTHR11707">
    <property type="entry name" value="L-ASPARAGINASE"/>
    <property type="match status" value="1"/>
</dbReference>
<reference evidence="2" key="1">
    <citation type="submission" date="2019-08" db="EMBL/GenBank/DDBJ databases">
        <authorList>
            <person name="Kucharzyk K."/>
            <person name="Murdoch R.W."/>
            <person name="Higgins S."/>
            <person name="Loffler F."/>
        </authorList>
    </citation>
    <scope>NUCLEOTIDE SEQUENCE</scope>
</reference>
<dbReference type="InterPro" id="IPR036152">
    <property type="entry name" value="Asp/glu_Ase-like_sf"/>
</dbReference>
<dbReference type="InterPro" id="IPR006034">
    <property type="entry name" value="Asparaginase/glutaminase-like"/>
</dbReference>
<protein>
    <submittedName>
        <fullName evidence="2">L-asparaginase 1</fullName>
        <ecNumber evidence="2">3.5.1.1</ecNumber>
    </submittedName>
</protein>
<dbReference type="Gene3D" id="3.40.50.40">
    <property type="match status" value="1"/>
</dbReference>
<evidence type="ECO:0000259" key="1">
    <source>
        <dbReference type="Pfam" id="PF17763"/>
    </source>
</evidence>
<accession>A0A645BT35</accession>
<feature type="domain" description="Asparaginase/glutaminase C-terminal" evidence="1">
    <location>
        <begin position="1"/>
        <end position="108"/>
    </location>
</feature>
<proteinExistence type="predicted"/>
<comment type="caution">
    <text evidence="2">The sequence shown here is derived from an EMBL/GenBank/DDBJ whole genome shotgun (WGS) entry which is preliminary data.</text>
</comment>
<dbReference type="PANTHER" id="PTHR11707:SF28">
    <property type="entry name" value="60 KDA LYSOPHOSPHOLIPASE"/>
    <property type="match status" value="1"/>
</dbReference>